<comment type="catalytic activity">
    <reaction evidence="1">
        <text>Hydrolysis of terminal, non-reducing alpha-D-mannose residues in alpha-D-mannosides.</text>
        <dbReference type="EC" id="3.2.1.24"/>
    </reaction>
</comment>
<evidence type="ECO:0000256" key="4">
    <source>
        <dbReference type="ARBA" id="ARBA00022723"/>
    </source>
</evidence>
<dbReference type="InterPro" id="IPR015341">
    <property type="entry name" value="Glyco_hydro_38_cen"/>
</dbReference>
<dbReference type="SUPFAM" id="SSF74650">
    <property type="entry name" value="Galactose mutarotase-like"/>
    <property type="match status" value="1"/>
</dbReference>
<dbReference type="Pfam" id="PF22907">
    <property type="entry name" value="Ams1-like_1st"/>
    <property type="match status" value="1"/>
</dbReference>
<dbReference type="InterPro" id="IPR028995">
    <property type="entry name" value="Glyco_hydro_57/38_cen_sf"/>
</dbReference>
<dbReference type="FunFam" id="3.20.110.10:FF:000002">
    <property type="entry name" value="alpha-mannosidase 2C1 isoform X1"/>
    <property type="match status" value="1"/>
</dbReference>
<feature type="domain" description="Glycoside hydrolase family 38 central" evidence="7">
    <location>
        <begin position="555"/>
        <end position="634"/>
    </location>
</feature>
<dbReference type="InterPro" id="IPR011330">
    <property type="entry name" value="Glyco_hydro/deAcase_b/a-brl"/>
</dbReference>
<evidence type="ECO:0000256" key="6">
    <source>
        <dbReference type="ARBA" id="ARBA00023295"/>
    </source>
</evidence>
<dbReference type="InterPro" id="IPR011682">
    <property type="entry name" value="Glyco_hydro_38_C"/>
</dbReference>
<dbReference type="Pfam" id="PF09261">
    <property type="entry name" value="Alpha-mann_mid"/>
    <property type="match status" value="1"/>
</dbReference>
<dbReference type="GeneID" id="25262502"/>
<proteinExistence type="inferred from homology"/>
<dbReference type="InterPro" id="IPR000602">
    <property type="entry name" value="Glyco_hydro_38_N"/>
</dbReference>
<evidence type="ECO:0000313" key="9">
    <source>
        <dbReference type="Proteomes" id="UP000027361"/>
    </source>
</evidence>
<dbReference type="GO" id="GO:0030246">
    <property type="term" value="F:carbohydrate binding"/>
    <property type="evidence" value="ECO:0007669"/>
    <property type="project" value="InterPro"/>
</dbReference>
<dbReference type="SUPFAM" id="SSF88713">
    <property type="entry name" value="Glycoside hydrolase/deacetylase"/>
    <property type="match status" value="1"/>
</dbReference>
<dbReference type="STRING" id="1037660.A0A066W0G4"/>
<name>A0A066W0G4_TILAU</name>
<dbReference type="GO" id="GO:0046872">
    <property type="term" value="F:metal ion binding"/>
    <property type="evidence" value="ECO:0007669"/>
    <property type="project" value="UniProtKB-KW"/>
</dbReference>
<evidence type="ECO:0000256" key="2">
    <source>
        <dbReference type="ARBA" id="ARBA00009792"/>
    </source>
</evidence>
<dbReference type="RefSeq" id="XP_013242726.1">
    <property type="nucleotide sequence ID" value="XM_013387272.1"/>
</dbReference>
<dbReference type="GO" id="GO:0004559">
    <property type="term" value="F:alpha-mannosidase activity"/>
    <property type="evidence" value="ECO:0007669"/>
    <property type="project" value="UniProtKB-EC"/>
</dbReference>
<evidence type="ECO:0000313" key="8">
    <source>
        <dbReference type="EMBL" id="KDN44275.1"/>
    </source>
</evidence>
<dbReference type="PANTHER" id="PTHR46017:SF1">
    <property type="entry name" value="ALPHA-MANNOSIDASE 2C1"/>
    <property type="match status" value="1"/>
</dbReference>
<dbReference type="SMART" id="SM00872">
    <property type="entry name" value="Alpha-mann_mid"/>
    <property type="match status" value="1"/>
</dbReference>
<dbReference type="EMBL" id="JMSN01000053">
    <property type="protein sequence ID" value="KDN44275.1"/>
    <property type="molecule type" value="Genomic_DNA"/>
</dbReference>
<gene>
    <name evidence="8" type="ORF">K437DRAFT_225075</name>
</gene>
<dbReference type="Proteomes" id="UP000027361">
    <property type="component" value="Unassembled WGS sequence"/>
</dbReference>
<dbReference type="PANTHER" id="PTHR46017">
    <property type="entry name" value="ALPHA-MANNOSIDASE 2C1"/>
    <property type="match status" value="1"/>
</dbReference>
<dbReference type="FunFam" id="1.20.1270.50:FF:000004">
    <property type="entry name" value="alpha-mannosidase 2C1 isoform X1"/>
    <property type="match status" value="1"/>
</dbReference>
<keyword evidence="4" id="KW-0479">Metal-binding</keyword>
<evidence type="ECO:0000259" key="7">
    <source>
        <dbReference type="SMART" id="SM00872"/>
    </source>
</evidence>
<dbReference type="InterPro" id="IPR037094">
    <property type="entry name" value="Glyco_hydro_38_cen_sf"/>
</dbReference>
<dbReference type="InterPro" id="IPR041147">
    <property type="entry name" value="GH38_C"/>
</dbReference>
<keyword evidence="5 8" id="KW-0378">Hydrolase</keyword>
<reference evidence="8 9" key="1">
    <citation type="submission" date="2014-05" db="EMBL/GenBank/DDBJ databases">
        <title>Draft genome sequence of a rare smut relative, Tilletiaria anomala UBC 951.</title>
        <authorList>
            <consortium name="DOE Joint Genome Institute"/>
            <person name="Toome M."/>
            <person name="Kuo A."/>
            <person name="Henrissat B."/>
            <person name="Lipzen A."/>
            <person name="Tritt A."/>
            <person name="Yoshinaga Y."/>
            <person name="Zane M."/>
            <person name="Barry K."/>
            <person name="Grigoriev I.V."/>
            <person name="Spatafora J.W."/>
            <person name="Aimea M.C."/>
        </authorList>
    </citation>
    <scope>NUCLEOTIDE SEQUENCE [LARGE SCALE GENOMIC DNA]</scope>
    <source>
        <strain evidence="8 9">UBC 951</strain>
    </source>
</reference>
<dbReference type="InterPro" id="IPR027291">
    <property type="entry name" value="Glyco_hydro_38_N_sf"/>
</dbReference>
<dbReference type="Gene3D" id="3.20.110.10">
    <property type="entry name" value="Glycoside hydrolase 38, N terminal domain"/>
    <property type="match status" value="1"/>
</dbReference>
<dbReference type="OMA" id="GQYWDAW"/>
<dbReference type="Gene3D" id="1.20.1270.50">
    <property type="entry name" value="Glycoside hydrolase family 38, central domain"/>
    <property type="match status" value="1"/>
</dbReference>
<dbReference type="FunFam" id="2.70.98.30:FF:000010">
    <property type="entry name" value="Cytosolic alpha-mannosidase"/>
    <property type="match status" value="1"/>
</dbReference>
<dbReference type="Pfam" id="PF01074">
    <property type="entry name" value="Glyco_hydro_38N"/>
    <property type="match status" value="1"/>
</dbReference>
<dbReference type="SUPFAM" id="SSF88688">
    <property type="entry name" value="Families 57/38 glycoside transferase middle domain"/>
    <property type="match status" value="1"/>
</dbReference>
<dbReference type="GO" id="GO:0000329">
    <property type="term" value="C:fungal-type vacuole membrane"/>
    <property type="evidence" value="ECO:0007669"/>
    <property type="project" value="TreeGrafter"/>
</dbReference>
<protein>
    <recommendedName>
        <fullName evidence="3">alpha-mannosidase</fullName>
        <ecNumber evidence="3">3.2.1.24</ecNumber>
    </recommendedName>
</protein>
<dbReference type="GO" id="GO:0009313">
    <property type="term" value="P:oligosaccharide catabolic process"/>
    <property type="evidence" value="ECO:0007669"/>
    <property type="project" value="TreeGrafter"/>
</dbReference>
<comment type="similarity">
    <text evidence="2">Belongs to the glycosyl hydrolase 38 family.</text>
</comment>
<keyword evidence="9" id="KW-1185">Reference proteome</keyword>
<dbReference type="InParanoid" id="A0A066W0G4"/>
<dbReference type="Pfam" id="PF07748">
    <property type="entry name" value="Glyco_hydro_38C"/>
    <property type="match status" value="1"/>
</dbReference>
<dbReference type="HOGENOM" id="CLU_003442_0_1_1"/>
<dbReference type="InterPro" id="IPR054723">
    <property type="entry name" value="Ams1-like_N"/>
</dbReference>
<organism evidence="8 9">
    <name type="scientific">Tilletiaria anomala (strain ATCC 24038 / CBS 436.72 / UBC 951)</name>
    <dbReference type="NCBI Taxonomy" id="1037660"/>
    <lineage>
        <taxon>Eukaryota</taxon>
        <taxon>Fungi</taxon>
        <taxon>Dikarya</taxon>
        <taxon>Basidiomycota</taxon>
        <taxon>Ustilaginomycotina</taxon>
        <taxon>Exobasidiomycetes</taxon>
        <taxon>Georgefischeriales</taxon>
        <taxon>Tilletiariaceae</taxon>
        <taxon>Tilletiaria</taxon>
    </lineage>
</organism>
<dbReference type="InterPro" id="IPR011013">
    <property type="entry name" value="Gal_mutarotase_sf_dom"/>
</dbReference>
<evidence type="ECO:0000256" key="3">
    <source>
        <dbReference type="ARBA" id="ARBA00012752"/>
    </source>
</evidence>
<comment type="caution">
    <text evidence="8">The sequence shown here is derived from an EMBL/GenBank/DDBJ whole genome shotgun (WGS) entry which is preliminary data.</text>
</comment>
<sequence>MKMAPYPVLGTDDPRPVRAVHIRSIRERRLGEFIGGQYGQFNLASLLFEARTDKLDVIKLARWDPPSGSKPSFDQAVQQDYKPCKKGELFGPSWTNHWVKVDIKVPEEWREKEWLQLEFDPGCEAMIFDVDGLPLQGITGGYEDNRRVDFPLSPAMRHGVRFYIEVSANAMFGLPSVSEGGDPDPNRYFQLASADVVVKRPGAWKLMWDFNTLRGCVDEMPRDGILQNKALWVANEIQNTFRKADLSSIDRCRKIAEEVLGQHWERSGHQIFKKENAAEPTVIAIGHCHIDSCWLWPRSVTQQKVARSWSTQLALMERYPEHRFIASQAAQFKWMEELYPKLFAKIQDAVKAGTFQPIGGSWVECDANLPSGEAFVRQFLYGQRYLLTRFGQRSNVFWLPDSFGYNAQIPQLARSAGLDYFMTQKLSWSNVNTFPHSTVMWQGLDGSQVITHFSPVDNYDSQCGVNDITKCIRNNKNLDVQPTGLLLYGFGDGGGGATEVMVQNLRRARAVHENGHFEMPKVTIAKSMPDFFDNVTKITEGGRRLPVWSGDLYLEFHRGVFTSHGSIKRWNRKLEILLHNVEWTCTLASVQDASFKYQKDELDALWEMLLFNQFHDILPGSSIHMVYDDAEHDYAEIERRAYSLLKAAHATLFAPAPLGTFAASNTLALPRRELVVVPIGHPSQAPFGFVNMTPDQSKAVCILEDPTGCGLAVHRPCALSALHAAEAFETREQGRSHSIYVLCNAFLAVRVEHGRITSIHDNLSKRELLARGRTAGLTIYEDYPPSFDAWETEMYSLDTEEEIAFDSIRVVQKGLRDAGLVLEASFGKSKVKMVLSLGMLPATAIASDEDARAPLVIQTEIDWQEKHRFLRFSVPTALQAAEASYETQFGLTKRPTHRNTSWDAAKFEACGHRFVDLSEPAYGCTLVTDCKYGYSVEGGTMRVSLLKAGTYPDAHQDEGKHVVNLAVYPHVHALEQSDAISYARIFNNPMDAIMQAAPCPHVPSVSMVSASTNIVIDTLKRGEADFSYSSLKASGQKSIILRLYQSVGTHEKATLQIANIPIKSITTTNILEDDVEAACSFDTVEPFDNLTHRIPLVFRPFEVKTLRMVLH</sequence>
<dbReference type="EC" id="3.2.1.24" evidence="3"/>
<dbReference type="Pfam" id="PF17677">
    <property type="entry name" value="Glyco_hydro38C2"/>
    <property type="match status" value="1"/>
</dbReference>
<keyword evidence="6" id="KW-0326">Glycosidase</keyword>
<dbReference type="Gene3D" id="2.70.98.30">
    <property type="entry name" value="Golgi alpha-mannosidase II, domain 4"/>
    <property type="match status" value="1"/>
</dbReference>
<evidence type="ECO:0000256" key="5">
    <source>
        <dbReference type="ARBA" id="ARBA00022801"/>
    </source>
</evidence>
<evidence type="ECO:0000256" key="1">
    <source>
        <dbReference type="ARBA" id="ARBA00000365"/>
    </source>
</evidence>
<dbReference type="GO" id="GO:0006013">
    <property type="term" value="P:mannose metabolic process"/>
    <property type="evidence" value="ECO:0007669"/>
    <property type="project" value="InterPro"/>
</dbReference>
<accession>A0A066W0G4</accession>
<dbReference type="OrthoDB" id="10261055at2759"/>
<dbReference type="AlphaFoldDB" id="A0A066W0G4"/>
<dbReference type="FunCoup" id="A0A066W0G4">
    <property type="interactions" value="49"/>
</dbReference>